<reference evidence="3" key="1">
    <citation type="journal article" date="2013" name="Proc. Natl. Acad. Sci. U.S.A.">
        <title>Genome structure and metabolic features in the red seaweed Chondrus crispus shed light on evolution of the Archaeplastida.</title>
        <authorList>
            <person name="Collen J."/>
            <person name="Porcel B."/>
            <person name="Carre W."/>
            <person name="Ball S.G."/>
            <person name="Chaparro C."/>
            <person name="Tonon T."/>
            <person name="Barbeyron T."/>
            <person name="Michel G."/>
            <person name="Noel B."/>
            <person name="Valentin K."/>
            <person name="Elias M."/>
            <person name="Artiguenave F."/>
            <person name="Arun A."/>
            <person name="Aury J.M."/>
            <person name="Barbosa-Neto J.F."/>
            <person name="Bothwell J.H."/>
            <person name="Bouget F.Y."/>
            <person name="Brillet L."/>
            <person name="Cabello-Hurtado F."/>
            <person name="Capella-Gutierrez S."/>
            <person name="Charrier B."/>
            <person name="Cladiere L."/>
            <person name="Cock J.M."/>
            <person name="Coelho S.M."/>
            <person name="Colleoni C."/>
            <person name="Czjzek M."/>
            <person name="Da Silva C."/>
            <person name="Delage L."/>
            <person name="Denoeud F."/>
            <person name="Deschamps P."/>
            <person name="Dittami S.M."/>
            <person name="Gabaldon T."/>
            <person name="Gachon C.M."/>
            <person name="Groisillier A."/>
            <person name="Herve C."/>
            <person name="Jabbari K."/>
            <person name="Katinka M."/>
            <person name="Kloareg B."/>
            <person name="Kowalczyk N."/>
            <person name="Labadie K."/>
            <person name="Leblanc C."/>
            <person name="Lopez P.J."/>
            <person name="McLachlan D.H."/>
            <person name="Meslet-Cladiere L."/>
            <person name="Moustafa A."/>
            <person name="Nehr Z."/>
            <person name="Nyvall Collen P."/>
            <person name="Panaud O."/>
            <person name="Partensky F."/>
            <person name="Poulain J."/>
            <person name="Rensing S.A."/>
            <person name="Rousvoal S."/>
            <person name="Samson G."/>
            <person name="Symeonidi A."/>
            <person name="Weissenbach J."/>
            <person name="Zambounis A."/>
            <person name="Wincker P."/>
            <person name="Boyen C."/>
        </authorList>
    </citation>
    <scope>NUCLEOTIDE SEQUENCE [LARGE SCALE GENOMIC DNA]</scope>
    <source>
        <strain evidence="3">cv. Stackhouse</strain>
    </source>
</reference>
<dbReference type="Proteomes" id="UP000012073">
    <property type="component" value="Unassembled WGS sequence"/>
</dbReference>
<dbReference type="AlphaFoldDB" id="R7Q4Q5"/>
<keyword evidence="1" id="KW-0812">Transmembrane</keyword>
<dbReference type="KEGG" id="ccp:CHC_T00008115001"/>
<keyword evidence="3" id="KW-1185">Reference proteome</keyword>
<keyword evidence="1" id="KW-0472">Membrane</keyword>
<name>R7Q4Q5_CHOCR</name>
<accession>R7Q4Q5</accession>
<organism evidence="2 3">
    <name type="scientific">Chondrus crispus</name>
    <name type="common">Carrageen Irish moss</name>
    <name type="synonym">Polymorpha crispa</name>
    <dbReference type="NCBI Taxonomy" id="2769"/>
    <lineage>
        <taxon>Eukaryota</taxon>
        <taxon>Rhodophyta</taxon>
        <taxon>Florideophyceae</taxon>
        <taxon>Rhodymeniophycidae</taxon>
        <taxon>Gigartinales</taxon>
        <taxon>Gigartinaceae</taxon>
        <taxon>Chondrus</taxon>
    </lineage>
</organism>
<proteinExistence type="predicted"/>
<evidence type="ECO:0000313" key="3">
    <source>
        <dbReference type="Proteomes" id="UP000012073"/>
    </source>
</evidence>
<dbReference type="Gramene" id="CDF32440">
    <property type="protein sequence ID" value="CDF32440"/>
    <property type="gene ID" value="CHC_T00008115001"/>
</dbReference>
<feature type="transmembrane region" description="Helical" evidence="1">
    <location>
        <begin position="60"/>
        <end position="80"/>
    </location>
</feature>
<protein>
    <submittedName>
        <fullName evidence="2">Uncharacterized protein</fullName>
    </submittedName>
</protein>
<keyword evidence="1" id="KW-1133">Transmembrane helix</keyword>
<evidence type="ECO:0000313" key="2">
    <source>
        <dbReference type="EMBL" id="CDF32440.1"/>
    </source>
</evidence>
<dbReference type="RefSeq" id="XP_005712105.1">
    <property type="nucleotide sequence ID" value="XM_005712048.1"/>
</dbReference>
<dbReference type="GeneID" id="17319816"/>
<sequence>MRATYGGRPGYFRLQELSDVSATYLARILSGGVISSTNVTLEPVSTGELVALTYVSTRTLVIFAAVSTLCLSLLMTYYALKFAVTRSSSPNEGILRQKEGLSGSSMWPGGKNNHLLRSFFSLEIGDDFDYAIRKVFDDFRNTGKCQNPEDACVRLSLDYENRNIRHVGMHGWDSSLSPDPIKDGNVLMGRMLEVSEGLDVVPFSTTSLTDDRESEGFIFVEQSYRNLPLGPFIAKARHYARQRANLRASLRREFTAEVSHGATFDLRLFEVMSVKVKVLDPQVRLPKWWTSGRSHTRHSAKTSRSLSSETMRMTLSCQDMCANMLSKNVWYIFTT</sequence>
<evidence type="ECO:0000256" key="1">
    <source>
        <dbReference type="SAM" id="Phobius"/>
    </source>
</evidence>
<gene>
    <name evidence="2" type="ORF">CHC_T00008115001</name>
</gene>
<dbReference type="EMBL" id="HG001495">
    <property type="protein sequence ID" value="CDF32440.1"/>
    <property type="molecule type" value="Genomic_DNA"/>
</dbReference>